<dbReference type="Pfam" id="PF00638">
    <property type="entry name" value="Ran_BP1"/>
    <property type="match status" value="1"/>
</dbReference>
<evidence type="ECO:0000313" key="3">
    <source>
        <dbReference type="Proteomes" id="UP000504606"/>
    </source>
</evidence>
<feature type="compositionally biased region" description="Low complexity" evidence="1">
    <location>
        <begin position="1"/>
        <end position="12"/>
    </location>
</feature>
<dbReference type="PANTHER" id="PTHR23138">
    <property type="entry name" value="RAN BINDING PROTEIN"/>
    <property type="match status" value="1"/>
</dbReference>
<gene>
    <name evidence="4" type="primary">LOC113204652</name>
</gene>
<dbReference type="AlphaFoldDB" id="A0A6J1S3S3"/>
<evidence type="ECO:0000313" key="4">
    <source>
        <dbReference type="RefSeq" id="XP_026275682.1"/>
    </source>
</evidence>
<feature type="compositionally biased region" description="Acidic residues" evidence="1">
    <location>
        <begin position="182"/>
        <end position="201"/>
    </location>
</feature>
<dbReference type="Proteomes" id="UP000504606">
    <property type="component" value="Unplaced"/>
</dbReference>
<feature type="domain" description="RanBD1" evidence="2">
    <location>
        <begin position="36"/>
        <end position="174"/>
    </location>
</feature>
<feature type="region of interest" description="Disordered" evidence="1">
    <location>
        <begin position="1"/>
        <end position="40"/>
    </location>
</feature>
<dbReference type="InterPro" id="IPR045255">
    <property type="entry name" value="RanBP1-like"/>
</dbReference>
<evidence type="ECO:0000256" key="1">
    <source>
        <dbReference type="SAM" id="MobiDB-lite"/>
    </source>
</evidence>
<dbReference type="RefSeq" id="XP_026275682.1">
    <property type="nucleotide sequence ID" value="XM_026419897.2"/>
</dbReference>
<reference evidence="4" key="1">
    <citation type="submission" date="2025-08" db="UniProtKB">
        <authorList>
            <consortium name="RefSeq"/>
        </authorList>
    </citation>
    <scope>IDENTIFICATION</scope>
    <source>
        <tissue evidence="4">Whole organism</tissue>
    </source>
</reference>
<dbReference type="PROSITE" id="PS50196">
    <property type="entry name" value="RANBD1"/>
    <property type="match status" value="1"/>
</dbReference>
<protein>
    <submittedName>
        <fullName evidence="4">Ran-specific GTPase-activating protein</fullName>
    </submittedName>
</protein>
<dbReference type="InterPro" id="IPR045256">
    <property type="entry name" value="RanBP1_RanBD"/>
</dbReference>
<dbReference type="CDD" id="cd13179">
    <property type="entry name" value="RanBD_RanBP1"/>
    <property type="match status" value="1"/>
</dbReference>
<organism evidence="3 4">
    <name type="scientific">Frankliniella occidentalis</name>
    <name type="common">Western flower thrips</name>
    <name type="synonym">Euthrips occidentalis</name>
    <dbReference type="NCBI Taxonomy" id="133901"/>
    <lineage>
        <taxon>Eukaryota</taxon>
        <taxon>Metazoa</taxon>
        <taxon>Ecdysozoa</taxon>
        <taxon>Arthropoda</taxon>
        <taxon>Hexapoda</taxon>
        <taxon>Insecta</taxon>
        <taxon>Pterygota</taxon>
        <taxon>Neoptera</taxon>
        <taxon>Paraneoptera</taxon>
        <taxon>Thysanoptera</taxon>
        <taxon>Terebrantia</taxon>
        <taxon>Thripoidea</taxon>
        <taxon>Thripidae</taxon>
        <taxon>Frankliniella</taxon>
    </lineage>
</organism>
<dbReference type="SUPFAM" id="SSF50729">
    <property type="entry name" value="PH domain-like"/>
    <property type="match status" value="1"/>
</dbReference>
<sequence length="247" mass="27853">MTEGETATAANGTGNGSGEGGTTNLNNSAASEHDPHFEPIVTLPEVVVPTLEEDEEEMIKLRAKLFRFDSSESPSEWKDRGIGDVKLLKHRTKNTVRVVMRRDKTLKICANHYVTPWMELTPNCGSDRAWVWSCKADYADETPRPELLAIRFANAEFAQRWKEKFEEAKAFVKEHVYRGQSDEEEEEEDDDDADKSDDDEDAKSSSADKQEVEAEKKDTSEVTEQLEKLNVSEKESGEPSAPHETKE</sequence>
<dbReference type="InterPro" id="IPR000156">
    <property type="entry name" value="Ran_bind_dom"/>
</dbReference>
<proteinExistence type="predicted"/>
<dbReference type="InterPro" id="IPR011993">
    <property type="entry name" value="PH-like_dom_sf"/>
</dbReference>
<feature type="region of interest" description="Disordered" evidence="1">
    <location>
        <begin position="176"/>
        <end position="247"/>
    </location>
</feature>
<dbReference type="Gene3D" id="2.30.29.30">
    <property type="entry name" value="Pleckstrin-homology domain (PH domain)/Phosphotyrosine-binding domain (PTB)"/>
    <property type="match status" value="1"/>
</dbReference>
<accession>A0A6J1S3S3</accession>
<dbReference type="GeneID" id="113204652"/>
<dbReference type="SMART" id="SM00160">
    <property type="entry name" value="RanBD"/>
    <property type="match status" value="1"/>
</dbReference>
<dbReference type="GO" id="GO:0005643">
    <property type="term" value="C:nuclear pore"/>
    <property type="evidence" value="ECO:0007669"/>
    <property type="project" value="TreeGrafter"/>
</dbReference>
<feature type="compositionally biased region" description="Basic and acidic residues" evidence="1">
    <location>
        <begin position="202"/>
        <end position="247"/>
    </location>
</feature>
<dbReference type="GO" id="GO:0005096">
    <property type="term" value="F:GTPase activator activity"/>
    <property type="evidence" value="ECO:0007669"/>
    <property type="project" value="TreeGrafter"/>
</dbReference>
<name>A0A6J1S3S3_FRAOC</name>
<dbReference type="OrthoDB" id="2357150at2759"/>
<dbReference type="GO" id="GO:0006913">
    <property type="term" value="P:nucleocytoplasmic transport"/>
    <property type="evidence" value="ECO:0007669"/>
    <property type="project" value="InterPro"/>
</dbReference>
<dbReference type="GO" id="GO:0005737">
    <property type="term" value="C:cytoplasm"/>
    <property type="evidence" value="ECO:0007669"/>
    <property type="project" value="TreeGrafter"/>
</dbReference>
<dbReference type="PANTHER" id="PTHR23138:SF94">
    <property type="entry name" value="RAN BINDING PROTEIN 1"/>
    <property type="match status" value="1"/>
</dbReference>
<dbReference type="FunFam" id="2.30.29.30:FF:000136">
    <property type="entry name" value="Ran-specific GTPase-activating protein-like"/>
    <property type="match status" value="1"/>
</dbReference>
<keyword evidence="3" id="KW-1185">Reference proteome</keyword>
<evidence type="ECO:0000259" key="2">
    <source>
        <dbReference type="PROSITE" id="PS50196"/>
    </source>
</evidence>
<dbReference type="KEGG" id="foc:113204652"/>